<dbReference type="RefSeq" id="WP_308429430.1">
    <property type="nucleotide sequence ID" value="NZ_BMMM01000032.1"/>
</dbReference>
<dbReference type="AlphaFoldDB" id="A0A917YEY4"/>
<evidence type="ECO:0008006" key="3">
    <source>
        <dbReference type="Google" id="ProtNLM"/>
    </source>
</evidence>
<reference evidence="1 2" key="1">
    <citation type="journal article" date="2014" name="Int. J. Syst. Evol. Microbiol.">
        <title>Complete genome sequence of Corynebacterium casei LMG S-19264T (=DSM 44701T), isolated from a smear-ripened cheese.</title>
        <authorList>
            <consortium name="US DOE Joint Genome Institute (JGI-PGF)"/>
            <person name="Walter F."/>
            <person name="Albersmeier A."/>
            <person name="Kalinowski J."/>
            <person name="Ruckert C."/>
        </authorList>
    </citation>
    <scope>NUCLEOTIDE SEQUENCE [LARGE SCALE GENOMIC DNA]</scope>
    <source>
        <strain evidence="1 2">CGMCC 4.7111</strain>
    </source>
</reference>
<keyword evidence="2" id="KW-1185">Reference proteome</keyword>
<comment type="caution">
    <text evidence="1">The sequence shown here is derived from an EMBL/GenBank/DDBJ whole genome shotgun (WGS) entry which is preliminary data.</text>
</comment>
<protein>
    <recommendedName>
        <fullName evidence="3">Bacterial transcriptional activator domain-containing protein</fullName>
    </recommendedName>
</protein>
<evidence type="ECO:0000313" key="2">
    <source>
        <dbReference type="Proteomes" id="UP000600365"/>
    </source>
</evidence>
<dbReference type="EMBL" id="BMMM01000032">
    <property type="protein sequence ID" value="GGN95384.1"/>
    <property type="molecule type" value="Genomic_DNA"/>
</dbReference>
<proteinExistence type="predicted"/>
<accession>A0A917YEY4</accession>
<dbReference type="Proteomes" id="UP000600365">
    <property type="component" value="Unassembled WGS sequence"/>
</dbReference>
<name>A0A917YEY4_9ACTN</name>
<organism evidence="1 2">
    <name type="scientific">Streptomyces albiflavescens</name>
    <dbReference type="NCBI Taxonomy" id="1623582"/>
    <lineage>
        <taxon>Bacteria</taxon>
        <taxon>Bacillati</taxon>
        <taxon>Actinomycetota</taxon>
        <taxon>Actinomycetes</taxon>
        <taxon>Kitasatosporales</taxon>
        <taxon>Streptomycetaceae</taxon>
        <taxon>Streptomyces</taxon>
    </lineage>
</organism>
<sequence length="101" mass="11275">MITRIIDIAHTVATYRPPAGPHHDLTAARQAVATGLDVDESAELLYRDWMRVEYAAGNRSGLHTAITRVQQVNRALDCSLELETEQLINDLLNASHDRRAL</sequence>
<evidence type="ECO:0000313" key="1">
    <source>
        <dbReference type="EMBL" id="GGN95384.1"/>
    </source>
</evidence>
<gene>
    <name evidence="1" type="ORF">GCM10011579_095900</name>
</gene>